<dbReference type="GO" id="GO:0006629">
    <property type="term" value="P:lipid metabolic process"/>
    <property type="evidence" value="ECO:0007669"/>
    <property type="project" value="UniProtKB-ARBA"/>
</dbReference>
<dbReference type="SUPFAM" id="SSF51735">
    <property type="entry name" value="NAD(P)-binding Rossmann-fold domains"/>
    <property type="match status" value="1"/>
</dbReference>
<dbReference type="PRINTS" id="PR00081">
    <property type="entry name" value="GDHRDH"/>
</dbReference>
<dbReference type="SMART" id="SM00822">
    <property type="entry name" value="PKS_KR"/>
    <property type="match status" value="1"/>
</dbReference>
<evidence type="ECO:0000313" key="5">
    <source>
        <dbReference type="Ensembl" id="ENSCPVP00000025467.1"/>
    </source>
</evidence>
<dbReference type="PANTHER" id="PTHR43943">
    <property type="entry name" value="DEHYDROGENASE/REDUCTASE (SDR FAMILY) MEMBER 4"/>
    <property type="match status" value="1"/>
</dbReference>
<dbReference type="AlphaFoldDB" id="A0A8U8B9Y8"/>
<name>A0A8U8B9Y8_GEOPR</name>
<sequence length="286" mass="29926">MWRAPFPRGLRAAPGAAPPSSGGAPRALEGKVALVTAGTDGIGLGVAEALGVAGAQVLISSRRAQNVQRAVERLRGRGLQVSGVTCHVGRAEERERMVQAALDTFGAIDILVSNAAVNPHFGPALEADESTWDKVFQVNVMAAAMLVRLVVPHMEKRGGGAIVLMSSIAGYQPMTGLGPYSVSKAALLGLVAALSPELLPRGIRVNGVAPGLVRTRFSAALWEDEATRERALRELGVQRLGTPQEVAQAVLFLVSPQASYVAGHTLLVAGRGPRLSRPNPVYCKLA</sequence>
<dbReference type="PROSITE" id="PS00061">
    <property type="entry name" value="ADH_SHORT"/>
    <property type="match status" value="1"/>
</dbReference>
<organism evidence="5 6">
    <name type="scientific">Geospiza parvula</name>
    <name type="common">Small tree-finch</name>
    <name type="synonym">Camarhynchus parvulus</name>
    <dbReference type="NCBI Taxonomy" id="87175"/>
    <lineage>
        <taxon>Eukaryota</taxon>
        <taxon>Metazoa</taxon>
        <taxon>Chordata</taxon>
        <taxon>Craniata</taxon>
        <taxon>Vertebrata</taxon>
        <taxon>Euteleostomi</taxon>
        <taxon>Archelosauria</taxon>
        <taxon>Archosauria</taxon>
        <taxon>Dinosauria</taxon>
        <taxon>Saurischia</taxon>
        <taxon>Theropoda</taxon>
        <taxon>Coelurosauria</taxon>
        <taxon>Aves</taxon>
        <taxon>Neognathae</taxon>
        <taxon>Neoaves</taxon>
        <taxon>Telluraves</taxon>
        <taxon>Australaves</taxon>
        <taxon>Passeriformes</taxon>
        <taxon>Thraupidae</taxon>
        <taxon>Camarhynchus</taxon>
    </lineage>
</organism>
<dbReference type="PRINTS" id="PR00080">
    <property type="entry name" value="SDRFAMILY"/>
</dbReference>
<dbReference type="InterPro" id="IPR020904">
    <property type="entry name" value="Sc_DH/Rdtase_CS"/>
</dbReference>
<proteinExistence type="inferred from homology"/>
<comment type="similarity">
    <text evidence="1">Belongs to the short-chain dehydrogenases/reductases (SDR) family.</text>
</comment>
<keyword evidence="6" id="KW-1185">Reference proteome</keyword>
<dbReference type="GO" id="GO:0004090">
    <property type="term" value="F:carbonyl reductase (NADPH) activity"/>
    <property type="evidence" value="ECO:0007669"/>
    <property type="project" value="TreeGrafter"/>
</dbReference>
<accession>A0A8U8B9Y8</accession>
<reference evidence="5" key="1">
    <citation type="submission" date="2025-08" db="UniProtKB">
        <authorList>
            <consortium name="Ensembl"/>
        </authorList>
    </citation>
    <scope>IDENTIFICATION</scope>
</reference>
<evidence type="ECO:0000256" key="2">
    <source>
        <dbReference type="ARBA" id="ARBA00023002"/>
    </source>
</evidence>
<dbReference type="InterPro" id="IPR057326">
    <property type="entry name" value="KR_dom"/>
</dbReference>
<dbReference type="Pfam" id="PF13561">
    <property type="entry name" value="adh_short_C2"/>
    <property type="match status" value="1"/>
</dbReference>
<reference evidence="5" key="2">
    <citation type="submission" date="2025-09" db="UniProtKB">
        <authorList>
            <consortium name="Ensembl"/>
        </authorList>
    </citation>
    <scope>IDENTIFICATION</scope>
</reference>
<dbReference type="PANTHER" id="PTHR43943:SF2">
    <property type="entry name" value="DEHYDROGENASE_REDUCTASE 4"/>
    <property type="match status" value="1"/>
</dbReference>
<dbReference type="Proteomes" id="UP000694382">
    <property type="component" value="Unassembled WGS sequence"/>
</dbReference>
<dbReference type="Ensembl" id="ENSCPVT00000028306.1">
    <property type="protein sequence ID" value="ENSCPVP00000025467.1"/>
    <property type="gene ID" value="ENSCPVG00000017576.1"/>
</dbReference>
<feature type="domain" description="Ketoreductase" evidence="4">
    <location>
        <begin position="31"/>
        <end position="211"/>
    </location>
</feature>
<evidence type="ECO:0000259" key="4">
    <source>
        <dbReference type="SMART" id="SM00822"/>
    </source>
</evidence>
<dbReference type="Gene3D" id="3.40.50.720">
    <property type="entry name" value="NAD(P)-binding Rossmann-like Domain"/>
    <property type="match status" value="1"/>
</dbReference>
<dbReference type="InterPro" id="IPR036291">
    <property type="entry name" value="NAD(P)-bd_dom_sf"/>
</dbReference>
<protein>
    <recommendedName>
        <fullName evidence="4">Ketoreductase domain-containing protein</fullName>
    </recommendedName>
</protein>
<evidence type="ECO:0000256" key="3">
    <source>
        <dbReference type="SAM" id="MobiDB-lite"/>
    </source>
</evidence>
<evidence type="ECO:0000256" key="1">
    <source>
        <dbReference type="ARBA" id="ARBA00006484"/>
    </source>
</evidence>
<dbReference type="NCBIfam" id="NF005559">
    <property type="entry name" value="PRK07231.1"/>
    <property type="match status" value="1"/>
</dbReference>
<evidence type="ECO:0000313" key="6">
    <source>
        <dbReference type="Proteomes" id="UP000694382"/>
    </source>
</evidence>
<dbReference type="InterPro" id="IPR002347">
    <property type="entry name" value="SDR_fam"/>
</dbReference>
<feature type="region of interest" description="Disordered" evidence="3">
    <location>
        <begin position="1"/>
        <end position="25"/>
    </location>
</feature>
<keyword evidence="2" id="KW-0560">Oxidoreductase</keyword>
<dbReference type="FunFam" id="3.40.50.720:FF:000084">
    <property type="entry name" value="Short-chain dehydrogenase reductase"/>
    <property type="match status" value="1"/>
</dbReference>